<protein>
    <submittedName>
        <fullName evidence="1">Uncharacterized protein</fullName>
    </submittedName>
</protein>
<keyword evidence="2" id="KW-1185">Reference proteome</keyword>
<name>A0ABD2N399_9CUCU</name>
<gene>
    <name evidence="1" type="ORF">HHI36_014239</name>
</gene>
<comment type="caution">
    <text evidence="1">The sequence shown here is derived from an EMBL/GenBank/DDBJ whole genome shotgun (WGS) entry which is preliminary data.</text>
</comment>
<sequence>MTLRCKQMQRMNLGKTEQGDLKTSIIFNCDKDINETKGKEAFNKIATKLRVKQSEDSIVSVSVIKVKSEKSFKKSLVRVRLANKELKEEVMAAKKSTKLDMSILFEDDDSGDVLYINHDLSNANQKL</sequence>
<reference evidence="1 2" key="1">
    <citation type="journal article" date="2021" name="BMC Biol.">
        <title>Horizontally acquired antibacterial genes associated with adaptive radiation of ladybird beetles.</title>
        <authorList>
            <person name="Li H.S."/>
            <person name="Tang X.F."/>
            <person name="Huang Y.H."/>
            <person name="Xu Z.Y."/>
            <person name="Chen M.L."/>
            <person name="Du X.Y."/>
            <person name="Qiu B.Y."/>
            <person name="Chen P.T."/>
            <person name="Zhang W."/>
            <person name="Slipinski A."/>
            <person name="Escalona H.E."/>
            <person name="Waterhouse R.M."/>
            <person name="Zwick A."/>
            <person name="Pang H."/>
        </authorList>
    </citation>
    <scope>NUCLEOTIDE SEQUENCE [LARGE SCALE GENOMIC DNA]</scope>
    <source>
        <strain evidence="1">SYSU2018</strain>
    </source>
</reference>
<organism evidence="1 2">
    <name type="scientific">Cryptolaemus montrouzieri</name>
    <dbReference type="NCBI Taxonomy" id="559131"/>
    <lineage>
        <taxon>Eukaryota</taxon>
        <taxon>Metazoa</taxon>
        <taxon>Ecdysozoa</taxon>
        <taxon>Arthropoda</taxon>
        <taxon>Hexapoda</taxon>
        <taxon>Insecta</taxon>
        <taxon>Pterygota</taxon>
        <taxon>Neoptera</taxon>
        <taxon>Endopterygota</taxon>
        <taxon>Coleoptera</taxon>
        <taxon>Polyphaga</taxon>
        <taxon>Cucujiformia</taxon>
        <taxon>Coccinelloidea</taxon>
        <taxon>Coccinellidae</taxon>
        <taxon>Scymninae</taxon>
        <taxon>Scymnini</taxon>
        <taxon>Cryptolaemus</taxon>
    </lineage>
</organism>
<evidence type="ECO:0000313" key="2">
    <source>
        <dbReference type="Proteomes" id="UP001516400"/>
    </source>
</evidence>
<dbReference type="EMBL" id="JABFTP020000062">
    <property type="protein sequence ID" value="KAL3272779.1"/>
    <property type="molecule type" value="Genomic_DNA"/>
</dbReference>
<dbReference type="AlphaFoldDB" id="A0ABD2N399"/>
<accession>A0ABD2N399</accession>
<dbReference type="Proteomes" id="UP001516400">
    <property type="component" value="Unassembled WGS sequence"/>
</dbReference>
<evidence type="ECO:0000313" key="1">
    <source>
        <dbReference type="EMBL" id="KAL3272779.1"/>
    </source>
</evidence>
<proteinExistence type="predicted"/>